<protein>
    <submittedName>
        <fullName evidence="2">Unannotated protein</fullName>
    </submittedName>
</protein>
<gene>
    <name evidence="2" type="ORF">UFOPK3342_00707</name>
</gene>
<dbReference type="InterPro" id="IPR003615">
    <property type="entry name" value="HNH_nuc"/>
</dbReference>
<dbReference type="InterPro" id="IPR029471">
    <property type="entry name" value="HNH_5"/>
</dbReference>
<dbReference type="Gene3D" id="1.10.30.50">
    <property type="match status" value="1"/>
</dbReference>
<dbReference type="PANTHER" id="PTHR33877">
    <property type="entry name" value="SLL1193 PROTEIN"/>
    <property type="match status" value="1"/>
</dbReference>
<accession>A0A6J7DCN3</accession>
<evidence type="ECO:0000313" key="2">
    <source>
        <dbReference type="EMBL" id="CAB4866159.1"/>
    </source>
</evidence>
<reference evidence="2" key="1">
    <citation type="submission" date="2020-05" db="EMBL/GenBank/DDBJ databases">
        <authorList>
            <person name="Chiriac C."/>
            <person name="Salcher M."/>
            <person name="Ghai R."/>
            <person name="Kavagutti S V."/>
        </authorList>
    </citation>
    <scope>NUCLEOTIDE SEQUENCE</scope>
</reference>
<proteinExistence type="predicted"/>
<dbReference type="EMBL" id="CAFBLH010000018">
    <property type="protein sequence ID" value="CAB4866159.1"/>
    <property type="molecule type" value="Genomic_DNA"/>
</dbReference>
<dbReference type="PANTHER" id="PTHR33877:SF2">
    <property type="entry name" value="OS07G0170200 PROTEIN"/>
    <property type="match status" value="1"/>
</dbReference>
<dbReference type="AlphaFoldDB" id="A0A6J7DCN3"/>
<name>A0A6J7DCN3_9ZZZZ</name>
<dbReference type="Pfam" id="PF14279">
    <property type="entry name" value="HNH_5"/>
    <property type="match status" value="1"/>
</dbReference>
<dbReference type="InterPro" id="IPR052892">
    <property type="entry name" value="NA-targeting_endonuclease"/>
</dbReference>
<dbReference type="CDD" id="cd00085">
    <property type="entry name" value="HNHc"/>
    <property type="match status" value="1"/>
</dbReference>
<organism evidence="2">
    <name type="scientific">freshwater metagenome</name>
    <dbReference type="NCBI Taxonomy" id="449393"/>
    <lineage>
        <taxon>unclassified sequences</taxon>
        <taxon>metagenomes</taxon>
        <taxon>ecological metagenomes</taxon>
    </lineage>
</organism>
<evidence type="ECO:0000259" key="1">
    <source>
        <dbReference type="Pfam" id="PF14279"/>
    </source>
</evidence>
<feature type="domain" description="HNH endonuclease 5" evidence="1">
    <location>
        <begin position="135"/>
        <end position="173"/>
    </location>
</feature>
<sequence>MTKPRWIVEAYQVFEEVLKLMAAEKIENAKSLLENSPDEHMRIWFDDHAQNSGVWRYKALGRSTPEPILPLDPVKSFKKYEPSIFVRDNFQCRYCSNPAIPKKIFRDAHKQLGSEALPLGKTNRTRSGFYLMFVATLDHVLPWSLGGRTNESNLVTCCWSCNYGKANYTVEQLGITNPFERNK</sequence>